<gene>
    <name evidence="1" type="ORF">KFL_003120120</name>
</gene>
<reference evidence="1 2" key="1">
    <citation type="journal article" date="2014" name="Nat. Commun.">
        <title>Klebsormidium flaccidum genome reveals primary factors for plant terrestrial adaptation.</title>
        <authorList>
            <person name="Hori K."/>
            <person name="Maruyama F."/>
            <person name="Fujisawa T."/>
            <person name="Togashi T."/>
            <person name="Yamamoto N."/>
            <person name="Seo M."/>
            <person name="Sato S."/>
            <person name="Yamada T."/>
            <person name="Mori H."/>
            <person name="Tajima N."/>
            <person name="Moriyama T."/>
            <person name="Ikeuchi M."/>
            <person name="Watanabe M."/>
            <person name="Wada H."/>
            <person name="Kobayashi K."/>
            <person name="Saito M."/>
            <person name="Masuda T."/>
            <person name="Sasaki-Sekimoto Y."/>
            <person name="Mashiguchi K."/>
            <person name="Awai K."/>
            <person name="Shimojima M."/>
            <person name="Masuda S."/>
            <person name="Iwai M."/>
            <person name="Nobusawa T."/>
            <person name="Narise T."/>
            <person name="Kondo S."/>
            <person name="Saito H."/>
            <person name="Sato R."/>
            <person name="Murakawa M."/>
            <person name="Ihara Y."/>
            <person name="Oshima-Yamada Y."/>
            <person name="Ohtaka K."/>
            <person name="Satoh M."/>
            <person name="Sonobe K."/>
            <person name="Ishii M."/>
            <person name="Ohtani R."/>
            <person name="Kanamori-Sato M."/>
            <person name="Honoki R."/>
            <person name="Miyazaki D."/>
            <person name="Mochizuki H."/>
            <person name="Umetsu J."/>
            <person name="Higashi K."/>
            <person name="Shibata D."/>
            <person name="Kamiya Y."/>
            <person name="Sato N."/>
            <person name="Nakamura Y."/>
            <person name="Tabata S."/>
            <person name="Ida S."/>
            <person name="Kurokawa K."/>
            <person name="Ohta H."/>
        </authorList>
    </citation>
    <scope>NUCLEOTIDE SEQUENCE [LARGE SCALE GENOMIC DNA]</scope>
    <source>
        <strain evidence="1 2">NIES-2285</strain>
    </source>
</reference>
<evidence type="ECO:0000313" key="2">
    <source>
        <dbReference type="Proteomes" id="UP000054558"/>
    </source>
</evidence>
<keyword evidence="2" id="KW-1185">Reference proteome</keyword>
<dbReference type="Proteomes" id="UP000054558">
    <property type="component" value="Unassembled WGS sequence"/>
</dbReference>
<proteinExistence type="predicted"/>
<dbReference type="EMBL" id="DF237261">
    <property type="protein sequence ID" value="GAQ86805.1"/>
    <property type="molecule type" value="Genomic_DNA"/>
</dbReference>
<evidence type="ECO:0000313" key="1">
    <source>
        <dbReference type="EMBL" id="GAQ86805.1"/>
    </source>
</evidence>
<accession>A0A1Y1I772</accession>
<dbReference type="AlphaFoldDB" id="A0A1Y1I772"/>
<name>A0A1Y1I772_KLENI</name>
<organism evidence="1 2">
    <name type="scientific">Klebsormidium nitens</name>
    <name type="common">Green alga</name>
    <name type="synonym">Ulothrix nitens</name>
    <dbReference type="NCBI Taxonomy" id="105231"/>
    <lineage>
        <taxon>Eukaryota</taxon>
        <taxon>Viridiplantae</taxon>
        <taxon>Streptophyta</taxon>
        <taxon>Klebsormidiophyceae</taxon>
        <taxon>Klebsormidiales</taxon>
        <taxon>Klebsormidiaceae</taxon>
        <taxon>Klebsormidium</taxon>
    </lineage>
</organism>
<sequence>MRVRFVEVASLSTKAKPTDCDNKKAVKDNTLQSLQEAFPDRTLFVWDHDCWNEVDNTTRKLVVEGARLKLVVPDQRASPSTPATLHLPAEFWSIVAKKKGRGELFDDQLTIGGSSADLRDVDEALVRHHLGRRVRQLVKNDGQLEKSFNWNAAAREDDSSNMEGAVAFVQSAMADCCSVPVEVLGVESLQVFAKSEATPQKRTAVKATKTDIIIVPPEWKAAAKEKPESVLDEIYTMVDLKKPETWFPNLKKNRGQVLSQYTIGTYRTGRDLPAMMTDLNGNSHIFHQETSGGELLTKEVVFQNQAQAFKYLGRLIEEASKALAQPIDFDDALKSLTLAGPTFSPGALKIWHHTDAQSDLDAAVREDIDECCYNEMARNSGQALPSYRSAQAHASSLREGMLAELDPNRLSYIA</sequence>
<protein>
    <submittedName>
        <fullName evidence="1">Uncharacterized protein</fullName>
    </submittedName>
</protein>